<dbReference type="Gene3D" id="3.40.630.30">
    <property type="match status" value="1"/>
</dbReference>
<dbReference type="RefSeq" id="WP_182599232.1">
    <property type="nucleotide sequence ID" value="NZ_JACIVC010000072.1"/>
</dbReference>
<name>A0A7W3TTT6_9LACO</name>
<gene>
    <name evidence="2" type="ORF">H5S40_11435</name>
    <name evidence="3" type="ORF">H5S41_01145</name>
</gene>
<dbReference type="EMBL" id="JACIVD010000044">
    <property type="protein sequence ID" value="MBB1122574.1"/>
    <property type="molecule type" value="Genomic_DNA"/>
</dbReference>
<dbReference type="InterPro" id="IPR016181">
    <property type="entry name" value="Acyl_CoA_acyltransferase"/>
</dbReference>
<evidence type="ECO:0000313" key="2">
    <source>
        <dbReference type="EMBL" id="MBB1070755.1"/>
    </source>
</evidence>
<dbReference type="PROSITE" id="PS51186">
    <property type="entry name" value="GNAT"/>
    <property type="match status" value="1"/>
</dbReference>
<sequence>MADEISVKLATSDDAEKVLSFLRATATESNAVLVPHLNEISEKTEARNIDMINQFDDCVILLAMLGEEVVGMVTVMVLEHQPTTGELGVVVRKKYWRNGIGRLLVDEAEYWFNTYSSLENLVLTVFEDNFPAISLYQQLDFVKTGTAIEQGRKVIQMKYSPKEAK</sequence>
<reference evidence="4 5" key="1">
    <citation type="submission" date="2020-07" db="EMBL/GenBank/DDBJ databases">
        <title>Description of Limosilactobacillus balticus sp. nov., Limosilactobacillus agrestis sp. nov., Limosilactobacillus albertensis sp. nov., Limosilactobacillus rudii sp. nov., Limosilactobacillus fastidiosus sp. nov., five novel Limosilactobacillus species isolated from the vertebrate gastrointestinal tract, and proposal of 6 subspecies of Limosilactobacillus reuteri adapted to the gastrointestinal tract of specific vertebrate hosts.</title>
        <authorList>
            <person name="Li F."/>
            <person name="Cheng C."/>
            <person name="Zheng J."/>
            <person name="Quevedo R.M."/>
            <person name="Li J."/>
            <person name="Roos S."/>
            <person name="Gaenzle M.G."/>
            <person name="Walter J."/>
        </authorList>
    </citation>
    <scope>NUCLEOTIDE SEQUENCE [LARGE SCALE GENOMIC DNA]</scope>
    <source>
        <strain evidence="3 5">Lr3000</strain>
        <strain evidence="2 4">RRLNB_1_1</strain>
    </source>
</reference>
<dbReference type="GO" id="GO:0016747">
    <property type="term" value="F:acyltransferase activity, transferring groups other than amino-acyl groups"/>
    <property type="evidence" value="ECO:0007669"/>
    <property type="project" value="InterPro"/>
</dbReference>
<comment type="caution">
    <text evidence="2">The sequence shown here is derived from an EMBL/GenBank/DDBJ whole genome shotgun (WGS) entry which is preliminary data.</text>
</comment>
<evidence type="ECO:0000313" key="5">
    <source>
        <dbReference type="Proteomes" id="UP000547628"/>
    </source>
</evidence>
<evidence type="ECO:0000313" key="4">
    <source>
        <dbReference type="Proteomes" id="UP000518316"/>
    </source>
</evidence>
<keyword evidence="4" id="KW-1185">Reference proteome</keyword>
<keyword evidence="2" id="KW-0808">Transferase</keyword>
<dbReference type="EMBL" id="JACIVC010000072">
    <property type="protein sequence ID" value="MBB1070755.1"/>
    <property type="molecule type" value="Genomic_DNA"/>
</dbReference>
<accession>A0A7W3TTT6</accession>
<dbReference type="SUPFAM" id="SSF55729">
    <property type="entry name" value="Acyl-CoA N-acyltransferases (Nat)"/>
    <property type="match status" value="1"/>
</dbReference>
<proteinExistence type="predicted"/>
<feature type="domain" description="N-acetyltransferase" evidence="1">
    <location>
        <begin position="5"/>
        <end position="162"/>
    </location>
</feature>
<evidence type="ECO:0000259" key="1">
    <source>
        <dbReference type="PROSITE" id="PS51186"/>
    </source>
</evidence>
<organism evidence="2 4">
    <name type="scientific">Limosilactobacillus albertensis</name>
    <dbReference type="NCBI Taxonomy" id="2759752"/>
    <lineage>
        <taxon>Bacteria</taxon>
        <taxon>Bacillati</taxon>
        <taxon>Bacillota</taxon>
        <taxon>Bacilli</taxon>
        <taxon>Lactobacillales</taxon>
        <taxon>Lactobacillaceae</taxon>
        <taxon>Limosilactobacillus</taxon>
    </lineage>
</organism>
<evidence type="ECO:0000313" key="3">
    <source>
        <dbReference type="EMBL" id="MBB1122574.1"/>
    </source>
</evidence>
<dbReference type="CDD" id="cd04301">
    <property type="entry name" value="NAT_SF"/>
    <property type="match status" value="1"/>
</dbReference>
<dbReference type="PANTHER" id="PTHR43415">
    <property type="entry name" value="SPERMIDINE N(1)-ACETYLTRANSFERASE"/>
    <property type="match status" value="1"/>
</dbReference>
<dbReference type="InterPro" id="IPR000182">
    <property type="entry name" value="GNAT_dom"/>
</dbReference>
<protein>
    <submittedName>
        <fullName evidence="2">GNAT family N-acetyltransferase</fullName>
    </submittedName>
</protein>
<dbReference type="AlphaFoldDB" id="A0A7W3TTT6"/>
<dbReference type="PANTHER" id="PTHR43415:SF3">
    <property type="entry name" value="GNAT-FAMILY ACETYLTRANSFERASE"/>
    <property type="match status" value="1"/>
</dbReference>
<dbReference type="Proteomes" id="UP000518316">
    <property type="component" value="Unassembled WGS sequence"/>
</dbReference>
<dbReference type="Pfam" id="PF00583">
    <property type="entry name" value="Acetyltransf_1"/>
    <property type="match status" value="1"/>
</dbReference>
<dbReference type="Proteomes" id="UP000547628">
    <property type="component" value="Unassembled WGS sequence"/>
</dbReference>